<protein>
    <submittedName>
        <fullName evidence="1">Export associated protein</fullName>
    </submittedName>
</protein>
<keyword evidence="2" id="KW-1185">Reference proteome</keyword>
<evidence type="ECO:0000313" key="1">
    <source>
        <dbReference type="EMBL" id="EFG06243.1"/>
    </source>
</evidence>
<accession>E2PYM1</accession>
<dbReference type="eggNOG" id="COG2310">
    <property type="taxonomic scope" value="Bacteria"/>
</dbReference>
<reference evidence="1 2" key="1">
    <citation type="journal article" date="2010" name="Genome Biol. Evol.">
        <title>The sequence of a 1.8-mb bacterial linear plasmid reveals a rich evolutionary reservoir of secondary metabolic pathways.</title>
        <authorList>
            <person name="Medema M.H."/>
            <person name="Trefzer A."/>
            <person name="Kovalchuk A."/>
            <person name="van den Berg M."/>
            <person name="Mueller U."/>
            <person name="Heijne W."/>
            <person name="Wu L."/>
            <person name="Alam M.T."/>
            <person name="Ronning C.M."/>
            <person name="Nierman W.C."/>
            <person name="Bovenberg R.A.L."/>
            <person name="Breitling R."/>
            <person name="Takano E."/>
        </authorList>
    </citation>
    <scope>NUCLEOTIDE SEQUENCE [LARGE SCALE GENOMIC DNA]</scope>
    <source>
        <strain evidence="2">ATCC 27064 / DSM 738 / JCM 4710 / NBRC 13307 / NCIMB 12785 / NRRL 3585 / VKM Ac-602</strain>
    </source>
</reference>
<name>E2PYM1_STRCL</name>
<proteinExistence type="predicted"/>
<gene>
    <name evidence="1" type="ORF">SCLAV_1165</name>
</gene>
<dbReference type="AlphaFoldDB" id="E2PYM1"/>
<dbReference type="EMBL" id="CM000913">
    <property type="protein sequence ID" value="EFG06243.1"/>
    <property type="molecule type" value="Genomic_DNA"/>
</dbReference>
<dbReference type="Proteomes" id="UP000002357">
    <property type="component" value="Chromosome"/>
</dbReference>
<sequence>MTAELARGQNHPLSATRLEIRVAGGHPLLACALGTDERGTAVGDSPARPGAPGLPGVQVPRQAAAVLRCAFDLDALPDTVHRVALVLALPEGPGAPGRFGATAGPHLALAGPGGTALAAFTVTGLDTETAL</sequence>
<feature type="non-terminal residue" evidence="1">
    <location>
        <position position="131"/>
    </location>
</feature>
<evidence type="ECO:0000313" key="2">
    <source>
        <dbReference type="Proteomes" id="UP000002357"/>
    </source>
</evidence>
<organism evidence="1 2">
    <name type="scientific">Streptomyces clavuligerus</name>
    <dbReference type="NCBI Taxonomy" id="1901"/>
    <lineage>
        <taxon>Bacteria</taxon>
        <taxon>Bacillati</taxon>
        <taxon>Actinomycetota</taxon>
        <taxon>Actinomycetes</taxon>
        <taxon>Kitasatosporales</taxon>
        <taxon>Streptomycetaceae</taxon>
        <taxon>Streptomyces</taxon>
    </lineage>
</organism>